<evidence type="ECO:0000313" key="2">
    <source>
        <dbReference type="EMBL" id="SFJ25207.1"/>
    </source>
</evidence>
<dbReference type="AlphaFoldDB" id="A0A1I3PV98"/>
<protein>
    <recommendedName>
        <fullName evidence="4">Secreted protein</fullName>
    </recommendedName>
</protein>
<organism evidence="2 3">
    <name type="scientific">Amycolatopsis sacchari</name>
    <dbReference type="NCBI Taxonomy" id="115433"/>
    <lineage>
        <taxon>Bacteria</taxon>
        <taxon>Bacillati</taxon>
        <taxon>Actinomycetota</taxon>
        <taxon>Actinomycetes</taxon>
        <taxon>Pseudonocardiales</taxon>
        <taxon>Pseudonocardiaceae</taxon>
        <taxon>Amycolatopsis</taxon>
    </lineage>
</organism>
<reference evidence="2 3" key="1">
    <citation type="submission" date="2016-10" db="EMBL/GenBank/DDBJ databases">
        <authorList>
            <person name="de Groot N.N."/>
        </authorList>
    </citation>
    <scope>NUCLEOTIDE SEQUENCE [LARGE SCALE GENOMIC DNA]</scope>
    <source>
        <strain evidence="2 3">DSM 44468</strain>
    </source>
</reference>
<keyword evidence="3" id="KW-1185">Reference proteome</keyword>
<accession>A0A1I3PV98</accession>
<proteinExistence type="predicted"/>
<evidence type="ECO:0000313" key="3">
    <source>
        <dbReference type="Proteomes" id="UP000199025"/>
    </source>
</evidence>
<evidence type="ECO:0000256" key="1">
    <source>
        <dbReference type="SAM" id="MobiDB-lite"/>
    </source>
</evidence>
<feature type="compositionally biased region" description="Low complexity" evidence="1">
    <location>
        <begin position="56"/>
        <end position="65"/>
    </location>
</feature>
<feature type="region of interest" description="Disordered" evidence="1">
    <location>
        <begin position="41"/>
        <end position="92"/>
    </location>
</feature>
<dbReference type="Proteomes" id="UP000199025">
    <property type="component" value="Unassembled WGS sequence"/>
</dbReference>
<name>A0A1I3PV98_9PSEU</name>
<dbReference type="EMBL" id="FORP01000004">
    <property type="protein sequence ID" value="SFJ25207.1"/>
    <property type="molecule type" value="Genomic_DNA"/>
</dbReference>
<dbReference type="RefSeq" id="WP_218153422.1">
    <property type="nucleotide sequence ID" value="NZ_FORP01000004.1"/>
</dbReference>
<sequence>MRGRTLLRVAAWAAATALGMALSWFGVHSVLSADASGDAPQAIPVTAPTPSPTLAPPTSTTTRSSSPPPPTSSTTRTTTFTPPPVTSSSAAGDVRAYQLTGGRVVLELGATSAKLVSATPAEGWQVQAWQADGWLRVDFSRDGTTSSCFVTWNGHPPSVQTT</sequence>
<dbReference type="STRING" id="115433.SAMN05421835_10455"/>
<gene>
    <name evidence="2" type="ORF">SAMN05421835_10455</name>
</gene>
<evidence type="ECO:0008006" key="4">
    <source>
        <dbReference type="Google" id="ProtNLM"/>
    </source>
</evidence>